<name>A0A6A4HB02_9AGAR</name>
<protein>
    <submittedName>
        <fullName evidence="2">Uncharacterized protein</fullName>
    </submittedName>
</protein>
<dbReference type="AlphaFoldDB" id="A0A6A4HB02"/>
<sequence length="62" mass="7240">MISLYVYQKKDEDQSILDHSQNGDVSLLLYYCQVSLDLKLFSSSGRSFSSFYRLAWSSEVYK</sequence>
<keyword evidence="3" id="KW-1185">Reference proteome</keyword>
<reference evidence="2" key="1">
    <citation type="journal article" date="2019" name="Environ. Microbiol.">
        <title>Fungal ecological strategies reflected in gene transcription - a case study of two litter decomposers.</title>
        <authorList>
            <person name="Barbi F."/>
            <person name="Kohler A."/>
            <person name="Barry K."/>
            <person name="Baskaran P."/>
            <person name="Daum C."/>
            <person name="Fauchery L."/>
            <person name="Ihrmark K."/>
            <person name="Kuo A."/>
            <person name="LaButti K."/>
            <person name="Lipzen A."/>
            <person name="Morin E."/>
            <person name="Grigoriev I.V."/>
            <person name="Henrissat B."/>
            <person name="Lindahl B."/>
            <person name="Martin F."/>
        </authorList>
    </citation>
    <scope>NUCLEOTIDE SEQUENCE</scope>
    <source>
        <strain evidence="2">JB14</strain>
    </source>
</reference>
<proteinExistence type="predicted"/>
<evidence type="ECO:0000313" key="2">
    <source>
        <dbReference type="EMBL" id="KAE9394407.1"/>
    </source>
</evidence>
<dbReference type="EMBL" id="ML769550">
    <property type="protein sequence ID" value="KAE9394404.1"/>
    <property type="molecule type" value="Genomic_DNA"/>
</dbReference>
<dbReference type="Proteomes" id="UP000799118">
    <property type="component" value="Unassembled WGS sequence"/>
</dbReference>
<accession>A0A6A4HB02</accession>
<evidence type="ECO:0000313" key="1">
    <source>
        <dbReference type="EMBL" id="KAE9394404.1"/>
    </source>
</evidence>
<evidence type="ECO:0000313" key="3">
    <source>
        <dbReference type="Proteomes" id="UP000799118"/>
    </source>
</evidence>
<gene>
    <name evidence="1" type="ORF">BT96DRAFT_923539</name>
    <name evidence="2" type="ORF">BT96DRAFT_923540</name>
</gene>
<dbReference type="EMBL" id="ML769550">
    <property type="protein sequence ID" value="KAE9394407.1"/>
    <property type="molecule type" value="Genomic_DNA"/>
</dbReference>
<organism evidence="2 3">
    <name type="scientific">Gymnopus androsaceus JB14</name>
    <dbReference type="NCBI Taxonomy" id="1447944"/>
    <lineage>
        <taxon>Eukaryota</taxon>
        <taxon>Fungi</taxon>
        <taxon>Dikarya</taxon>
        <taxon>Basidiomycota</taxon>
        <taxon>Agaricomycotina</taxon>
        <taxon>Agaricomycetes</taxon>
        <taxon>Agaricomycetidae</taxon>
        <taxon>Agaricales</taxon>
        <taxon>Marasmiineae</taxon>
        <taxon>Omphalotaceae</taxon>
        <taxon>Gymnopus</taxon>
    </lineage>
</organism>